<dbReference type="Proteomes" id="UP000664293">
    <property type="component" value="Unassembled WGS sequence"/>
</dbReference>
<feature type="domain" description="Glycoside hydrolase family 2" evidence="11">
    <location>
        <begin position="1361"/>
        <end position="1444"/>
    </location>
</feature>
<dbReference type="Pfam" id="PF00703">
    <property type="entry name" value="Glyco_hydro_2"/>
    <property type="match status" value="1"/>
</dbReference>
<organism evidence="12 13">
    <name type="scientific">Microbulbifer salipaludis</name>
    <dbReference type="NCBI Taxonomy" id="187980"/>
    <lineage>
        <taxon>Bacteria</taxon>
        <taxon>Pseudomonadati</taxon>
        <taxon>Pseudomonadota</taxon>
        <taxon>Gammaproteobacteria</taxon>
        <taxon>Cellvibrionales</taxon>
        <taxon>Microbulbiferaceae</taxon>
        <taxon>Microbulbifer</taxon>
    </lineage>
</organism>
<dbReference type="InterPro" id="IPR051913">
    <property type="entry name" value="GH2_Domain-Containing"/>
</dbReference>
<feature type="domain" description="DUF4982" evidence="10">
    <location>
        <begin position="1291"/>
        <end position="1344"/>
    </location>
</feature>
<feature type="domain" description="Glycoside hydrolase family 2 catalytic" evidence="7">
    <location>
        <begin position="926"/>
        <end position="1060"/>
    </location>
</feature>
<dbReference type="PANTHER" id="PTHR42732:SF1">
    <property type="entry name" value="BETA-MANNOSIDASE"/>
    <property type="match status" value="1"/>
</dbReference>
<evidence type="ECO:0000259" key="11">
    <source>
        <dbReference type="Pfam" id="PF18565"/>
    </source>
</evidence>
<accession>A0ABS3E7C5</accession>
<keyword evidence="13" id="KW-1185">Reference proteome</keyword>
<proteinExistence type="inferred from homology"/>
<dbReference type="InterPro" id="IPR006102">
    <property type="entry name" value="Ig-like_GH2"/>
</dbReference>
<keyword evidence="3" id="KW-0378">Hydrolase</keyword>
<sequence>MKQSTILRFPLAIALLIGACAAAAELQFIEVSEQRGLNTEPTWKYGGPAVADLNGDGHYDLLLSNHDKVPAQLFWGADGGRYREHDSPIMRWDVHGIAAGDYDRDGDQDVAVALGGGNGAAPQPPRILRNDNGTFRDITVGSGIENMGARGRSVRWIDMDLDGDLDLLQINAMMLPGEKGPRNILFENMGNDQFRYRQAPAFEQLEAERVLVTDFNGDHIDDLIAFSPVSLWAGTGDFVYRDVTDQWLPKDIDRDFVMAVAEADIDNDGDLDFYLARGKTYYQIANNALSFDPESGRLDLRDEGNRSHDGITLYSDGPLQLNEFFHWQRGQEITLPVYLGESGEKLATPAGPSLITVSPKDASGFPDEVLKNGWHLGVVEQHGTEKAVRGAYKWRLEWLLNGNLAWDVRASVHGVKQIAPDWTPQELGVADILLRNDGKRFTDISASLPPHSAENSWGVAAGDLDNNGYQDFFVYRFGKLRQRVEDLLLLNQDGQSFVQRTNHGGTLLGQPGHGDMGAVFDYDSDGDLDLLSGDDDPGRWHLFENALNPQQSKSRKNNYLQVRVGYSPEGTDPKGAEVFVNNRYHRVGSGSATHSQGQLDVAHFGLGQRDAPVDIHVRWRDGTEATLKGVAINQRVFVHGDNDRSQRAANTYPRSVDFNFGWKFRLEDDKAFRNPAYDDSQWRNLRLPHDWSIEHDFDPALNGATGYLPGGIGWYRKTFASPDYADGKVTYLNFDGIYNHSEIWLNGAKVGGRINGYTPFTLDITEHLAAPGEDNVLAVRVDRSRYIDSRWYTGSGIYRNVKLVTVDPLHIPMSGVFIQTPVISAEEAQVTVQVDVVNTAGAQRFVVDTEVVDAAGKRVAQASTKKSLSAKSDANVQLQLSVANPALWSPQAPNLYTAVTRIRHGDRIVDQVETRFGIRSLRFDADKGFFLNGVNTSIKGVNLHHDAGAVGVAVPKDVWRRRLETLKAAGTNAIRTAHNPASEEFLDLCDEMGFLVQAEIFDEWDNPKDKRLNQWERHSDYISRGYADYFQQEAESDLRLAVKRDRNHPSIIMWSIGNEIEWTYPRYKDATGYFDMNASGNYFYNPPFITEQEIKDRFHGSEEGEYVLAKTARKLSDWVKALDTSRPVTANLILPSVSHISGYTDALDIVGYSYRRVIYDYGHQRYPEKMIMGTENVVQWHEWKAVEERPFIPGTFLWTGTDYLGEANGAWPRKAVRSGMLDLAGFETPAYDLYRTLWNSEPYVAITSQTEDKSLYRRDTDGRVVEKTPGAWARRVWGWQDVNRHWNYGEGEQIIVEVLSNCPQVELSLNGESLGIRTLAESPDRQLKWALPFAGGRLTAQGVNGCDASASVETSGAPTAIALSFDRDALPVDNYSVAHVTAQLVDKMGRPVRHQDMIIAFDLAGGLELLGTDNGRTSRMTGYKNAQLRTSEGKALLIVRGLSEEATRADAPDTIHLDKAVNAKITGAIVEPS</sequence>
<gene>
    <name evidence="12" type="ORF">JF535_08885</name>
</gene>
<dbReference type="Gene3D" id="2.60.40.10">
    <property type="entry name" value="Immunoglobulins"/>
    <property type="match status" value="3"/>
</dbReference>
<evidence type="ECO:0000256" key="1">
    <source>
        <dbReference type="ARBA" id="ARBA00007401"/>
    </source>
</evidence>
<dbReference type="Pfam" id="PF07593">
    <property type="entry name" value="UnbV_ASPIC"/>
    <property type="match status" value="1"/>
</dbReference>
<feature type="domain" description="Glycoside hydrolase family 2 immunoglobulin-like beta-sandwich" evidence="6">
    <location>
        <begin position="815"/>
        <end position="919"/>
    </location>
</feature>
<feature type="chain" id="PRO_5045442850" evidence="5">
    <location>
        <begin position="25"/>
        <end position="1473"/>
    </location>
</feature>
<dbReference type="SUPFAM" id="SSF51445">
    <property type="entry name" value="(Trans)glycosidases"/>
    <property type="match status" value="1"/>
</dbReference>
<dbReference type="InterPro" id="IPR032311">
    <property type="entry name" value="DUF4982"/>
</dbReference>
<dbReference type="Pfam" id="PF02836">
    <property type="entry name" value="Glyco_hydro_2_C"/>
    <property type="match status" value="1"/>
</dbReference>
<dbReference type="InterPro" id="IPR006101">
    <property type="entry name" value="Glyco_hydro_2"/>
</dbReference>
<dbReference type="SUPFAM" id="SSF49785">
    <property type="entry name" value="Galactose-binding domain-like"/>
    <property type="match status" value="1"/>
</dbReference>
<dbReference type="Pfam" id="PF13517">
    <property type="entry name" value="FG-GAP_3"/>
    <property type="match status" value="1"/>
</dbReference>
<dbReference type="InterPro" id="IPR040605">
    <property type="entry name" value="Glyco_hydro2_dom5"/>
</dbReference>
<keyword evidence="2 5" id="KW-0732">Signal</keyword>
<comment type="similarity">
    <text evidence="1">Belongs to the glycosyl hydrolase 2 family.</text>
</comment>
<evidence type="ECO:0000313" key="12">
    <source>
        <dbReference type="EMBL" id="MBN8430964.1"/>
    </source>
</evidence>
<dbReference type="InterPro" id="IPR011519">
    <property type="entry name" value="UnbV_ASPIC"/>
</dbReference>
<dbReference type="PRINTS" id="PR00132">
    <property type="entry name" value="GLHYDRLASE2"/>
</dbReference>
<dbReference type="Pfam" id="PF16355">
    <property type="entry name" value="DUF4982"/>
    <property type="match status" value="1"/>
</dbReference>
<dbReference type="Gene3D" id="3.20.20.80">
    <property type="entry name" value="Glycosidases"/>
    <property type="match status" value="1"/>
</dbReference>
<name>A0ABS3E7C5_9GAMM</name>
<keyword evidence="4" id="KW-0326">Glycosidase</keyword>
<evidence type="ECO:0000256" key="4">
    <source>
        <dbReference type="ARBA" id="ARBA00023295"/>
    </source>
</evidence>
<evidence type="ECO:0000259" key="7">
    <source>
        <dbReference type="Pfam" id="PF02836"/>
    </source>
</evidence>
<feature type="domain" description="Glycosyl hydrolases family 2 sugar binding" evidence="8">
    <location>
        <begin position="711"/>
        <end position="805"/>
    </location>
</feature>
<dbReference type="Pfam" id="PF18565">
    <property type="entry name" value="Glyco_hydro2_C5"/>
    <property type="match status" value="1"/>
</dbReference>
<dbReference type="PROSITE" id="PS00608">
    <property type="entry name" value="GLYCOSYL_HYDROL_F2_2"/>
    <property type="match status" value="1"/>
</dbReference>
<evidence type="ECO:0000256" key="2">
    <source>
        <dbReference type="ARBA" id="ARBA00022729"/>
    </source>
</evidence>
<dbReference type="PROSITE" id="PS51257">
    <property type="entry name" value="PROKAR_LIPOPROTEIN"/>
    <property type="match status" value="1"/>
</dbReference>
<dbReference type="InterPro" id="IPR036156">
    <property type="entry name" value="Beta-gal/glucu_dom_sf"/>
</dbReference>
<evidence type="ECO:0000256" key="5">
    <source>
        <dbReference type="SAM" id="SignalP"/>
    </source>
</evidence>
<dbReference type="SUPFAM" id="SSF49303">
    <property type="entry name" value="beta-Galactosidase/glucuronidase domain"/>
    <property type="match status" value="1"/>
</dbReference>
<dbReference type="EMBL" id="JAEKJR010000002">
    <property type="protein sequence ID" value="MBN8430964.1"/>
    <property type="molecule type" value="Genomic_DNA"/>
</dbReference>
<reference evidence="12 13" key="1">
    <citation type="submission" date="2020-12" db="EMBL/GenBank/DDBJ databases">
        <title>Oil enriched cultivation method for isolating marine PHA-producing bacteria.</title>
        <authorList>
            <person name="Zheng W."/>
            <person name="Yu S."/>
            <person name="Huang Y."/>
        </authorList>
    </citation>
    <scope>NUCLEOTIDE SEQUENCE [LARGE SCALE GENOMIC DNA]</scope>
    <source>
        <strain evidence="12 13">SN0-2</strain>
    </source>
</reference>
<evidence type="ECO:0000313" key="13">
    <source>
        <dbReference type="Proteomes" id="UP000664293"/>
    </source>
</evidence>
<evidence type="ECO:0000259" key="10">
    <source>
        <dbReference type="Pfam" id="PF16355"/>
    </source>
</evidence>
<evidence type="ECO:0000259" key="9">
    <source>
        <dbReference type="Pfam" id="PF07593"/>
    </source>
</evidence>
<dbReference type="InterPro" id="IPR006103">
    <property type="entry name" value="Glyco_hydro_2_cat"/>
</dbReference>
<comment type="caution">
    <text evidence="12">The sequence shown here is derived from an EMBL/GenBank/DDBJ whole genome shotgun (WGS) entry which is preliminary data.</text>
</comment>
<evidence type="ECO:0000259" key="8">
    <source>
        <dbReference type="Pfam" id="PF02837"/>
    </source>
</evidence>
<dbReference type="PANTHER" id="PTHR42732">
    <property type="entry name" value="BETA-GALACTOSIDASE"/>
    <property type="match status" value="1"/>
</dbReference>
<dbReference type="InterPro" id="IPR028994">
    <property type="entry name" value="Integrin_alpha_N"/>
</dbReference>
<evidence type="ECO:0000259" key="6">
    <source>
        <dbReference type="Pfam" id="PF00703"/>
    </source>
</evidence>
<evidence type="ECO:0000256" key="3">
    <source>
        <dbReference type="ARBA" id="ARBA00022801"/>
    </source>
</evidence>
<dbReference type="InterPro" id="IPR013783">
    <property type="entry name" value="Ig-like_fold"/>
</dbReference>
<dbReference type="RefSeq" id="WP_207001319.1">
    <property type="nucleotide sequence ID" value="NZ_JAEKJR010000002.1"/>
</dbReference>
<dbReference type="Pfam" id="PF02837">
    <property type="entry name" value="Glyco_hydro_2_N"/>
    <property type="match status" value="1"/>
</dbReference>
<dbReference type="InterPro" id="IPR023232">
    <property type="entry name" value="Glyco_hydro_2_AS"/>
</dbReference>
<protein>
    <submittedName>
        <fullName evidence="12">VCBS repeat-containing protein</fullName>
    </submittedName>
</protein>
<dbReference type="Gene3D" id="2.60.120.260">
    <property type="entry name" value="Galactose-binding domain-like"/>
    <property type="match status" value="1"/>
</dbReference>
<dbReference type="SUPFAM" id="SSF69318">
    <property type="entry name" value="Integrin alpha N-terminal domain"/>
    <property type="match status" value="2"/>
</dbReference>
<feature type="signal peptide" evidence="5">
    <location>
        <begin position="1"/>
        <end position="24"/>
    </location>
</feature>
<dbReference type="InterPro" id="IPR017853">
    <property type="entry name" value="GH"/>
</dbReference>
<dbReference type="InterPro" id="IPR006104">
    <property type="entry name" value="Glyco_hydro_2_N"/>
</dbReference>
<feature type="domain" description="ASPIC/UnbV" evidence="9">
    <location>
        <begin position="575"/>
        <end position="636"/>
    </location>
</feature>
<dbReference type="InterPro" id="IPR008979">
    <property type="entry name" value="Galactose-bd-like_sf"/>
</dbReference>
<dbReference type="InterPro" id="IPR013517">
    <property type="entry name" value="FG-GAP"/>
</dbReference>